<dbReference type="EMBL" id="RSCE01000015">
    <property type="protein sequence ID" value="RSH77533.1"/>
    <property type="molecule type" value="Genomic_DNA"/>
</dbReference>
<feature type="region of interest" description="Disordered" evidence="1">
    <location>
        <begin position="1"/>
        <end position="49"/>
    </location>
</feature>
<feature type="compositionally biased region" description="Low complexity" evidence="1">
    <location>
        <begin position="23"/>
        <end position="49"/>
    </location>
</feature>
<proteinExistence type="predicted"/>
<gene>
    <name evidence="2" type="ORF">EHS24_003089</name>
</gene>
<evidence type="ECO:0000256" key="1">
    <source>
        <dbReference type="SAM" id="MobiDB-lite"/>
    </source>
</evidence>
<evidence type="ECO:0000313" key="3">
    <source>
        <dbReference type="Proteomes" id="UP000279236"/>
    </source>
</evidence>
<name>A0A427XFL0_9TREE</name>
<sequence length="157" mass="17230">MRMPSFIKGRSVSPKTPSPPTSPDRSITSVTPSTTTPDISLKSLSSSSSGTTSLELMLHDLRDRDIRAAEVRNQIELADTKIAMVQTQIALANTKLAYLGLVLRRLEPHIVKHFEDHESDEELLSGALDSLADDLGTCEDELYEIHLYDVEDAAAPL</sequence>
<keyword evidence="3" id="KW-1185">Reference proteome</keyword>
<reference evidence="2 3" key="1">
    <citation type="submission" date="2018-11" db="EMBL/GenBank/DDBJ databases">
        <title>Genome sequence of Apiotrichum porosum DSM 27194.</title>
        <authorList>
            <person name="Aliyu H."/>
            <person name="Gorte O."/>
            <person name="Ochsenreither K."/>
        </authorList>
    </citation>
    <scope>NUCLEOTIDE SEQUENCE [LARGE SCALE GENOMIC DNA]</scope>
    <source>
        <strain evidence="2 3">DSM 27194</strain>
    </source>
</reference>
<dbReference type="RefSeq" id="XP_028472680.1">
    <property type="nucleotide sequence ID" value="XM_028618792.1"/>
</dbReference>
<comment type="caution">
    <text evidence="2">The sequence shown here is derived from an EMBL/GenBank/DDBJ whole genome shotgun (WGS) entry which is preliminary data.</text>
</comment>
<protein>
    <submittedName>
        <fullName evidence="2">Uncharacterized protein</fullName>
    </submittedName>
</protein>
<evidence type="ECO:0000313" key="2">
    <source>
        <dbReference type="EMBL" id="RSH77533.1"/>
    </source>
</evidence>
<dbReference type="Proteomes" id="UP000279236">
    <property type="component" value="Unassembled WGS sequence"/>
</dbReference>
<dbReference type="GeneID" id="39587632"/>
<accession>A0A427XFL0</accession>
<dbReference type="AlphaFoldDB" id="A0A427XFL0"/>
<organism evidence="2 3">
    <name type="scientific">Apiotrichum porosum</name>
    <dbReference type="NCBI Taxonomy" id="105984"/>
    <lineage>
        <taxon>Eukaryota</taxon>
        <taxon>Fungi</taxon>
        <taxon>Dikarya</taxon>
        <taxon>Basidiomycota</taxon>
        <taxon>Agaricomycotina</taxon>
        <taxon>Tremellomycetes</taxon>
        <taxon>Trichosporonales</taxon>
        <taxon>Trichosporonaceae</taxon>
        <taxon>Apiotrichum</taxon>
    </lineage>
</organism>